<name>A0AAW2YHU2_9EUKA</name>
<keyword evidence="2" id="KW-1185">Reference proteome</keyword>
<comment type="caution">
    <text evidence="1">The sequence shown here is derived from an EMBL/GenBank/DDBJ whole genome shotgun (WGS) entry which is preliminary data.</text>
</comment>
<dbReference type="EMBL" id="JAOPGA020000086">
    <property type="protein sequence ID" value="KAL0476747.1"/>
    <property type="molecule type" value="Genomic_DNA"/>
</dbReference>
<organism evidence="1 2">
    <name type="scientific">Acrasis kona</name>
    <dbReference type="NCBI Taxonomy" id="1008807"/>
    <lineage>
        <taxon>Eukaryota</taxon>
        <taxon>Discoba</taxon>
        <taxon>Heterolobosea</taxon>
        <taxon>Tetramitia</taxon>
        <taxon>Eutetramitia</taxon>
        <taxon>Acrasidae</taxon>
        <taxon>Acrasis</taxon>
    </lineage>
</organism>
<protein>
    <submittedName>
        <fullName evidence="1">Uncharacterized protein</fullName>
    </submittedName>
</protein>
<evidence type="ECO:0000313" key="2">
    <source>
        <dbReference type="Proteomes" id="UP001431209"/>
    </source>
</evidence>
<gene>
    <name evidence="1" type="ORF">AKO1_002725</name>
</gene>
<proteinExistence type="predicted"/>
<evidence type="ECO:0000313" key="1">
    <source>
        <dbReference type="EMBL" id="KAL0476747.1"/>
    </source>
</evidence>
<sequence length="298" mass="33709">MVMHSGLGNKNGLSKIDSDVMNDDAPTDFTEVMTQLLEHMNKTHKHVDPKEKLAAQESTQCTLQQLSAMIDASLGPPPQTSEEDPFLNKSQFPLKGFNISSIQFGDVPRNNQHSTNRSHPIIILNVQPSNNHPSHVRTNSGSLQPAQYVLRQESCESLLREGLLRDEPQSHPTNMDAHPQYTFKQERHKRQRSFEQEPCVYEMKRCKIDPPAPSITIEPPQDQLLNKLNSICSSVDRQFSPLLSPLSISSVHQQMFEDFMTQPSTPTSDLKLLEYYNSLFTNVPPPQLSAISRNEQIL</sequence>
<reference evidence="1 2" key="1">
    <citation type="submission" date="2024-03" db="EMBL/GenBank/DDBJ databases">
        <title>The Acrasis kona genome and developmental transcriptomes reveal deep origins of eukaryotic multicellular pathways.</title>
        <authorList>
            <person name="Sheikh S."/>
            <person name="Fu C.-J."/>
            <person name="Brown M.W."/>
            <person name="Baldauf S.L."/>
        </authorList>
    </citation>
    <scope>NUCLEOTIDE SEQUENCE [LARGE SCALE GENOMIC DNA]</scope>
    <source>
        <strain evidence="1 2">ATCC MYA-3509</strain>
    </source>
</reference>
<accession>A0AAW2YHU2</accession>
<dbReference type="Proteomes" id="UP001431209">
    <property type="component" value="Unassembled WGS sequence"/>
</dbReference>
<dbReference type="AlphaFoldDB" id="A0AAW2YHU2"/>